<dbReference type="Proteomes" id="UP000473531">
    <property type="component" value="Unassembled WGS sequence"/>
</dbReference>
<accession>A0A6L7GFA3</accession>
<feature type="domain" description="SnoaL-like" evidence="1">
    <location>
        <begin position="4"/>
        <end position="92"/>
    </location>
</feature>
<organism evidence="2 3">
    <name type="scientific">Allopontixanthobacter confluentis</name>
    <dbReference type="NCBI Taxonomy" id="1849021"/>
    <lineage>
        <taxon>Bacteria</taxon>
        <taxon>Pseudomonadati</taxon>
        <taxon>Pseudomonadota</taxon>
        <taxon>Alphaproteobacteria</taxon>
        <taxon>Sphingomonadales</taxon>
        <taxon>Erythrobacteraceae</taxon>
        <taxon>Allopontixanthobacter</taxon>
    </lineage>
</organism>
<keyword evidence="3" id="KW-1185">Reference proteome</keyword>
<reference evidence="2 3" key="1">
    <citation type="submission" date="2019-12" db="EMBL/GenBank/DDBJ databases">
        <title>Genomic-based taxomic classification of the family Erythrobacteraceae.</title>
        <authorList>
            <person name="Xu L."/>
        </authorList>
    </citation>
    <scope>NUCLEOTIDE SEQUENCE [LARGE SCALE GENOMIC DNA]</scope>
    <source>
        <strain evidence="2 3">KCTC 52259</strain>
    </source>
</reference>
<name>A0A6L7GFA3_9SPHN</name>
<evidence type="ECO:0000259" key="1">
    <source>
        <dbReference type="Pfam" id="PF12680"/>
    </source>
</evidence>
<dbReference type="EMBL" id="WTYU01000001">
    <property type="protein sequence ID" value="MXP14609.1"/>
    <property type="molecule type" value="Genomic_DNA"/>
</dbReference>
<dbReference type="Pfam" id="PF12680">
    <property type="entry name" value="SnoaL_2"/>
    <property type="match status" value="1"/>
</dbReference>
<evidence type="ECO:0000313" key="3">
    <source>
        <dbReference type="Proteomes" id="UP000473531"/>
    </source>
</evidence>
<sequence>MNLADVDALAAMMHDDFVFVDSRLTRIEGRENCIEFFRRFVALDTGFAITIESASRNGDDVLIKGATTARDPVLVAQCLWQCQVIDGKIAYWQSFRSDQPPALARILASDLVAN</sequence>
<dbReference type="InterPro" id="IPR037401">
    <property type="entry name" value="SnoaL-like"/>
</dbReference>
<gene>
    <name evidence="2" type="ORF">GRI44_07580</name>
</gene>
<evidence type="ECO:0000313" key="2">
    <source>
        <dbReference type="EMBL" id="MXP14609.1"/>
    </source>
</evidence>
<protein>
    <recommendedName>
        <fullName evidence="1">SnoaL-like domain-containing protein</fullName>
    </recommendedName>
</protein>
<dbReference type="SUPFAM" id="SSF54427">
    <property type="entry name" value="NTF2-like"/>
    <property type="match status" value="1"/>
</dbReference>
<proteinExistence type="predicted"/>
<comment type="caution">
    <text evidence="2">The sequence shown here is derived from an EMBL/GenBank/DDBJ whole genome shotgun (WGS) entry which is preliminary data.</text>
</comment>
<dbReference type="AlphaFoldDB" id="A0A6L7GFA3"/>
<dbReference type="InterPro" id="IPR032710">
    <property type="entry name" value="NTF2-like_dom_sf"/>
</dbReference>
<dbReference type="Gene3D" id="3.10.450.50">
    <property type="match status" value="1"/>
</dbReference>